<feature type="transmembrane region" description="Helical" evidence="1">
    <location>
        <begin position="121"/>
        <end position="140"/>
    </location>
</feature>
<protein>
    <recommendedName>
        <fullName evidence="2">Acyltransferase 3 domain-containing protein</fullName>
    </recommendedName>
</protein>
<dbReference type="AlphaFoldDB" id="A0A266QCV9"/>
<dbReference type="GO" id="GO:0016747">
    <property type="term" value="F:acyltransferase activity, transferring groups other than amino-acyl groups"/>
    <property type="evidence" value="ECO:0007669"/>
    <property type="project" value="InterPro"/>
</dbReference>
<evidence type="ECO:0000313" key="4">
    <source>
        <dbReference type="Proteomes" id="UP000216101"/>
    </source>
</evidence>
<keyword evidence="1" id="KW-0472">Membrane</keyword>
<keyword evidence="4" id="KW-1185">Reference proteome</keyword>
<comment type="caution">
    <text evidence="3">The sequence shown here is derived from an EMBL/GenBank/DDBJ whole genome shotgun (WGS) entry which is preliminary data.</text>
</comment>
<feature type="transmembrane region" description="Helical" evidence="1">
    <location>
        <begin position="294"/>
        <end position="315"/>
    </location>
</feature>
<dbReference type="PANTHER" id="PTHR23028:SF53">
    <property type="entry name" value="ACYL_TRANSF_3 DOMAIN-CONTAINING PROTEIN"/>
    <property type="match status" value="1"/>
</dbReference>
<feature type="transmembrane region" description="Helical" evidence="1">
    <location>
        <begin position="75"/>
        <end position="94"/>
    </location>
</feature>
<keyword evidence="1" id="KW-1133">Transmembrane helix</keyword>
<dbReference type="RefSeq" id="WP_094985066.1">
    <property type="nucleotide sequence ID" value="NZ_NHNI01000001.1"/>
</dbReference>
<feature type="transmembrane region" description="Helical" evidence="1">
    <location>
        <begin position="199"/>
        <end position="217"/>
    </location>
</feature>
<keyword evidence="1" id="KW-0812">Transmembrane</keyword>
<gene>
    <name evidence="3" type="ORF">CBP51_12355</name>
</gene>
<evidence type="ECO:0000256" key="1">
    <source>
        <dbReference type="SAM" id="Phobius"/>
    </source>
</evidence>
<proteinExistence type="predicted"/>
<feature type="transmembrane region" description="Helical" evidence="1">
    <location>
        <begin position="35"/>
        <end position="55"/>
    </location>
</feature>
<dbReference type="Proteomes" id="UP000216101">
    <property type="component" value="Unassembled WGS sequence"/>
</dbReference>
<dbReference type="Pfam" id="PF01757">
    <property type="entry name" value="Acyl_transf_3"/>
    <property type="match status" value="1"/>
</dbReference>
<organism evidence="3 4">
    <name type="scientific">Cellvibrio mixtus</name>
    <dbReference type="NCBI Taxonomy" id="39650"/>
    <lineage>
        <taxon>Bacteria</taxon>
        <taxon>Pseudomonadati</taxon>
        <taxon>Pseudomonadota</taxon>
        <taxon>Gammaproteobacteria</taxon>
        <taxon>Cellvibrionales</taxon>
        <taxon>Cellvibrionaceae</taxon>
        <taxon>Cellvibrio</taxon>
    </lineage>
</organism>
<dbReference type="EMBL" id="NHNI01000001">
    <property type="protein sequence ID" value="OZY87712.1"/>
    <property type="molecule type" value="Genomic_DNA"/>
</dbReference>
<feature type="transmembrane region" description="Helical" evidence="1">
    <location>
        <begin position="147"/>
        <end position="165"/>
    </location>
</feature>
<sequence>MRLQALDLLRFIAALAVVAYHYLGTSNPSYPQLAGIAQFGYLGVPLFFMISGFVIASSAEQRSPLQFLISRATRLYPAFWIAVLFTSSVIWCLAPTKPSALQVLANLTMLNDYLGITNIDGVYWTLQVELKFYLCIFLLMALRLFHFYHLWLPLWIITTLSYLFSGHPEKMGWFISPGNSCYFISGVCLYLIWKKKHSVITNVALVLSTLLCTYQGYHQASDFMANSNSISWTIAGILIFIFHCLFLVIALHKLNIAFNPIYTLLGGITYPLYLLHNRAGKLFIDTLSPATGEALAILITTTLMLLLSYLIYRYAEPHAAPLLKRCLQQVIPHTRK</sequence>
<reference evidence="4" key="1">
    <citation type="submission" date="2017-05" db="EMBL/GenBank/DDBJ databases">
        <authorList>
            <person name="Barney B.M."/>
        </authorList>
    </citation>
    <scope>NUCLEOTIDE SEQUENCE [LARGE SCALE GENOMIC DNA]</scope>
    <source>
        <strain evidence="4">PSBB022</strain>
    </source>
</reference>
<evidence type="ECO:0000259" key="2">
    <source>
        <dbReference type="Pfam" id="PF01757"/>
    </source>
</evidence>
<dbReference type="GO" id="GO:0016020">
    <property type="term" value="C:membrane"/>
    <property type="evidence" value="ECO:0007669"/>
    <property type="project" value="TreeGrafter"/>
</dbReference>
<name>A0A266QCV9_9GAMM</name>
<evidence type="ECO:0000313" key="3">
    <source>
        <dbReference type="EMBL" id="OZY87712.1"/>
    </source>
</evidence>
<dbReference type="GO" id="GO:0009103">
    <property type="term" value="P:lipopolysaccharide biosynthetic process"/>
    <property type="evidence" value="ECO:0007669"/>
    <property type="project" value="TreeGrafter"/>
</dbReference>
<feature type="transmembrane region" description="Helical" evidence="1">
    <location>
        <begin position="256"/>
        <end position="274"/>
    </location>
</feature>
<feature type="transmembrane region" description="Helical" evidence="1">
    <location>
        <begin position="7"/>
        <end position="23"/>
    </location>
</feature>
<feature type="transmembrane region" description="Helical" evidence="1">
    <location>
        <begin position="171"/>
        <end position="192"/>
    </location>
</feature>
<dbReference type="InterPro" id="IPR002656">
    <property type="entry name" value="Acyl_transf_3_dom"/>
</dbReference>
<accession>A0A266QCV9</accession>
<feature type="transmembrane region" description="Helical" evidence="1">
    <location>
        <begin position="229"/>
        <end position="249"/>
    </location>
</feature>
<dbReference type="PANTHER" id="PTHR23028">
    <property type="entry name" value="ACETYLTRANSFERASE"/>
    <property type="match status" value="1"/>
</dbReference>
<feature type="domain" description="Acyltransferase 3" evidence="2">
    <location>
        <begin position="4"/>
        <end position="313"/>
    </location>
</feature>
<dbReference type="InterPro" id="IPR050879">
    <property type="entry name" value="Acyltransferase_3"/>
</dbReference>